<dbReference type="PRINTS" id="PR00118">
    <property type="entry name" value="BLACTAMASEA"/>
</dbReference>
<dbReference type="PANTHER" id="PTHR35333:SF3">
    <property type="entry name" value="BETA-LACTAMASE-TYPE TRANSPEPTIDASE FOLD CONTAINING PROTEIN"/>
    <property type="match status" value="1"/>
</dbReference>
<dbReference type="SUPFAM" id="SSF56601">
    <property type="entry name" value="beta-lactamase/transpeptidase-like"/>
    <property type="match status" value="1"/>
</dbReference>
<dbReference type="InterPro" id="IPR012338">
    <property type="entry name" value="Beta-lactam/transpept-like"/>
</dbReference>
<comment type="catalytic activity">
    <reaction evidence="1">
        <text>a beta-lactam + H2O = a substituted beta-amino acid</text>
        <dbReference type="Rhea" id="RHEA:20401"/>
        <dbReference type="ChEBI" id="CHEBI:15377"/>
        <dbReference type="ChEBI" id="CHEBI:35627"/>
        <dbReference type="ChEBI" id="CHEBI:140347"/>
        <dbReference type="EC" id="3.5.2.6"/>
    </reaction>
</comment>
<dbReference type="NCBIfam" id="NF012099">
    <property type="entry name" value="SubclassA2"/>
    <property type="match status" value="1"/>
</dbReference>
<feature type="chain" id="PRO_5001589420" description="beta-lactamase" evidence="4">
    <location>
        <begin position="25"/>
        <end position="300"/>
    </location>
</feature>
<keyword evidence="4" id="KW-0732">Signal</keyword>
<dbReference type="Pfam" id="PF13354">
    <property type="entry name" value="Beta-lactamase2"/>
    <property type="match status" value="1"/>
</dbReference>
<evidence type="ECO:0000256" key="1">
    <source>
        <dbReference type="ARBA" id="ARBA00001526"/>
    </source>
</evidence>
<feature type="domain" description="Beta-lactamase class A catalytic" evidence="5">
    <location>
        <begin position="53"/>
        <end position="271"/>
    </location>
</feature>
<evidence type="ECO:0000313" key="7">
    <source>
        <dbReference type="Proteomes" id="UP000027616"/>
    </source>
</evidence>
<gene>
    <name evidence="6" type="ORF">BN938_0725</name>
</gene>
<dbReference type="NCBIfam" id="NF033103">
    <property type="entry name" value="bla_class_A"/>
    <property type="match status" value="1"/>
</dbReference>
<dbReference type="Gene3D" id="3.40.710.10">
    <property type="entry name" value="DD-peptidase/beta-lactamase superfamily"/>
    <property type="match status" value="1"/>
</dbReference>
<evidence type="ECO:0000256" key="3">
    <source>
        <dbReference type="ARBA" id="ARBA00012865"/>
    </source>
</evidence>
<organism evidence="6 7">
    <name type="scientific">Mucinivorans hirudinis</name>
    <dbReference type="NCBI Taxonomy" id="1433126"/>
    <lineage>
        <taxon>Bacteria</taxon>
        <taxon>Pseudomonadati</taxon>
        <taxon>Bacteroidota</taxon>
        <taxon>Bacteroidia</taxon>
        <taxon>Bacteroidales</taxon>
        <taxon>Rikenellaceae</taxon>
        <taxon>Mucinivorans</taxon>
    </lineage>
</organism>
<dbReference type="Proteomes" id="UP000027616">
    <property type="component" value="Chromosome I"/>
</dbReference>
<dbReference type="GO" id="GO:0030655">
    <property type="term" value="P:beta-lactam antibiotic catabolic process"/>
    <property type="evidence" value="ECO:0007669"/>
    <property type="project" value="InterPro"/>
</dbReference>
<protein>
    <recommendedName>
        <fullName evidence="3">beta-lactamase</fullName>
        <ecNumber evidence="3">3.5.2.6</ecNumber>
    </recommendedName>
</protein>
<dbReference type="GO" id="GO:0008800">
    <property type="term" value="F:beta-lactamase activity"/>
    <property type="evidence" value="ECO:0007669"/>
    <property type="project" value="UniProtKB-EC"/>
</dbReference>
<dbReference type="AlphaFoldDB" id="A0A060R6W8"/>
<sequence length="300" mass="32150" precursor="true">MRGVNNFLAVSIIFVCLVHTTTTAQVNSLHSKINEIVKDKRATVGVAICPIGGTDTVSVNGAAHLPMQSVFKFHIALAVLDQVDKGALSLNQKIKLTMADLLPDTWSPIRDKYKCGDSLSVAELIQYTVAQSDNNGCDILLRLIGATEAVEHYLQRIGVDDVAIKANEEQMQMVWDVQYQNCTTPLSAVRLLSKFYAGGAVSAKSRTFLYDVMVNTTTGAKRLKGLLPAGTVVAHKTGSSGTNSQGLTAAVNDIGIVILPDGSAYAIAVLVSDSAEDSTTNEAIIARVSQAAWQYYTSKR</sequence>
<dbReference type="InterPro" id="IPR045155">
    <property type="entry name" value="Beta-lactam_cat"/>
</dbReference>
<dbReference type="PANTHER" id="PTHR35333">
    <property type="entry name" value="BETA-LACTAMASE"/>
    <property type="match status" value="1"/>
</dbReference>
<evidence type="ECO:0000259" key="5">
    <source>
        <dbReference type="Pfam" id="PF13354"/>
    </source>
</evidence>
<keyword evidence="6" id="KW-0378">Hydrolase</keyword>
<dbReference type="EC" id="3.5.2.6" evidence="3"/>
<accession>A0A060R6W8</accession>
<dbReference type="EMBL" id="HG934468">
    <property type="protein sequence ID" value="CDN30830.1"/>
    <property type="molecule type" value="Genomic_DNA"/>
</dbReference>
<feature type="signal peptide" evidence="4">
    <location>
        <begin position="1"/>
        <end position="24"/>
    </location>
</feature>
<evidence type="ECO:0000256" key="2">
    <source>
        <dbReference type="ARBA" id="ARBA00009009"/>
    </source>
</evidence>
<dbReference type="KEGG" id="rbc:BN938_0725"/>
<keyword evidence="7" id="KW-1185">Reference proteome</keyword>
<dbReference type="HOGENOM" id="CLU_031960_0_1_10"/>
<evidence type="ECO:0000313" key="6">
    <source>
        <dbReference type="EMBL" id="CDN30830.1"/>
    </source>
</evidence>
<dbReference type="STRING" id="1433126.BN938_0725"/>
<proteinExistence type="inferred from homology"/>
<comment type="similarity">
    <text evidence="2">Belongs to the class-A beta-lactamase family.</text>
</comment>
<reference evidence="6 7" key="1">
    <citation type="journal article" date="2015" name="Genome Announc.">
        <title>Complete Genome Sequence of the Novel Leech Symbiont Mucinivorans hirudinis M3T.</title>
        <authorList>
            <person name="Nelson M.C."/>
            <person name="Bomar L."/>
            <person name="Graf J."/>
        </authorList>
    </citation>
    <scope>NUCLEOTIDE SEQUENCE [LARGE SCALE GENOMIC DNA]</scope>
    <source>
        <strain evidence="7">M3</strain>
    </source>
</reference>
<evidence type="ECO:0000256" key="4">
    <source>
        <dbReference type="SAM" id="SignalP"/>
    </source>
</evidence>
<dbReference type="eggNOG" id="COG2367">
    <property type="taxonomic scope" value="Bacteria"/>
</dbReference>
<dbReference type="PATRIC" id="fig|1433126.3.peg.726"/>
<dbReference type="InterPro" id="IPR000871">
    <property type="entry name" value="Beta-lactam_class-A"/>
</dbReference>
<name>A0A060R6W8_9BACT</name>
<dbReference type="OrthoDB" id="9772863at2"/>
<dbReference type="GO" id="GO:0046677">
    <property type="term" value="P:response to antibiotic"/>
    <property type="evidence" value="ECO:0007669"/>
    <property type="project" value="InterPro"/>
</dbReference>